<dbReference type="PROSITE" id="PS50893">
    <property type="entry name" value="ABC_TRANSPORTER_2"/>
    <property type="match status" value="2"/>
</dbReference>
<protein>
    <submittedName>
        <fullName evidence="6">ABC transporter ATP-binding protein</fullName>
    </submittedName>
</protein>
<proteinExistence type="predicted"/>
<dbReference type="SMART" id="SM00382">
    <property type="entry name" value="AAA"/>
    <property type="match status" value="2"/>
</dbReference>
<dbReference type="GO" id="GO:0005524">
    <property type="term" value="F:ATP binding"/>
    <property type="evidence" value="ECO:0007669"/>
    <property type="project" value="UniProtKB-KW"/>
</dbReference>
<dbReference type="NCBIfam" id="NF000355">
    <property type="entry name" value="ribo_prot_ABC_F"/>
    <property type="match status" value="1"/>
</dbReference>
<evidence type="ECO:0000313" key="7">
    <source>
        <dbReference type="Proteomes" id="UP000075806"/>
    </source>
</evidence>
<dbReference type="FunFam" id="3.40.50.300:FF:000011">
    <property type="entry name" value="Putative ABC transporter ATP-binding component"/>
    <property type="match status" value="1"/>
</dbReference>
<dbReference type="InterPro" id="IPR032781">
    <property type="entry name" value="ABC_tran_Xtn"/>
</dbReference>
<evidence type="ECO:0000256" key="3">
    <source>
        <dbReference type="SAM" id="Coils"/>
    </source>
</evidence>
<evidence type="ECO:0000259" key="5">
    <source>
        <dbReference type="PROSITE" id="PS50893"/>
    </source>
</evidence>
<dbReference type="InterPro" id="IPR027417">
    <property type="entry name" value="P-loop_NTPase"/>
</dbReference>
<dbReference type="PANTHER" id="PTHR42855">
    <property type="entry name" value="ABC TRANSPORTER ATP-BINDING SUBUNIT"/>
    <property type="match status" value="1"/>
</dbReference>
<dbReference type="AlphaFoldDB" id="A0A161P9C2"/>
<dbReference type="CDD" id="cd03221">
    <property type="entry name" value="ABCF_EF-3"/>
    <property type="match status" value="2"/>
</dbReference>
<dbReference type="FunFam" id="3.40.50.300:FF:001807">
    <property type="entry name" value="ABC transporter ATP-binding protein"/>
    <property type="match status" value="1"/>
</dbReference>
<sequence length="626" mass="72574">MEETKMIVQTNKITKNIAGQLIFEDLTMQIKEREIIGLVGRNGSGKSTFMKLLAKQDDVDSGEIHWRKQLNIGYVSQMKQHRFKGTVREFLTSTYHHLINLQKELHQLEEIMKNQEGKQLELSLERYGKLLEQFSSSGGYEIESEIEKVITGLNLKKLENQAMVTLSGGESTKVELAKALLAKPDLLLLDEPTNHLDLKAIEWLTQFIQSFSGSALIISHDRYFLDEIVTSIIDLEDGSMHQYHTNYSTFVVDKEAKLLQEFHHYQEQQKKIKKMKEAIKRLRIWANQANPPNEGLHKRARNMERALERIEKISKPKLEANTMKFDLKTSKRSGKDVVSLEQVGKSFQNRWLFREMNFHARFQDKIAIIGDNGTGKSTLLKMMLGKVVPSEGKVTIGSQVKIGYLSQHSYSNRKNETILDVFREQVAVTEGEARNILARFLFFGKQVWTSVDQLSGGEKMRLKLAIFMNQEINLLILDEPTNHLDIDSKEIVEEALSNFEGTIIAVSHDRYFLNKVFTQIYWLESGTLLHFPGNYNWAREKKLESSQLNANPTEERKRTKKRHLTEKKSLKKQVIEIENSIQNIEFKLEHTSDYLTLQTLLKEKELLEEKWLDIIEQDIDETEEMQ</sequence>
<evidence type="ECO:0000313" key="6">
    <source>
        <dbReference type="EMBL" id="KYG27640.1"/>
    </source>
</evidence>
<keyword evidence="1" id="KW-0547">Nucleotide-binding</keyword>
<evidence type="ECO:0000256" key="1">
    <source>
        <dbReference type="ARBA" id="ARBA00022741"/>
    </source>
</evidence>
<organism evidence="6 7">
    <name type="scientific">Alkalihalobacillus trypoxylicola</name>
    <dbReference type="NCBI Taxonomy" id="519424"/>
    <lineage>
        <taxon>Bacteria</taxon>
        <taxon>Bacillati</taxon>
        <taxon>Bacillota</taxon>
        <taxon>Bacilli</taxon>
        <taxon>Bacillales</taxon>
        <taxon>Bacillaceae</taxon>
        <taxon>Alkalihalobacillus</taxon>
    </lineage>
</organism>
<feature type="coiled-coil region" evidence="3">
    <location>
        <begin position="98"/>
        <end position="125"/>
    </location>
</feature>
<dbReference type="InterPro" id="IPR017871">
    <property type="entry name" value="ABC_transporter-like_CS"/>
</dbReference>
<dbReference type="Pfam" id="PF12848">
    <property type="entry name" value="ABC_tran_Xtn"/>
    <property type="match status" value="1"/>
</dbReference>
<dbReference type="SUPFAM" id="SSF52540">
    <property type="entry name" value="P-loop containing nucleoside triphosphate hydrolases"/>
    <property type="match status" value="2"/>
</dbReference>
<dbReference type="GO" id="GO:0016887">
    <property type="term" value="F:ATP hydrolysis activity"/>
    <property type="evidence" value="ECO:0007669"/>
    <property type="project" value="InterPro"/>
</dbReference>
<dbReference type="Pfam" id="PF00005">
    <property type="entry name" value="ABC_tran"/>
    <property type="match status" value="2"/>
</dbReference>
<gene>
    <name evidence="6" type="ORF">AZF04_10635</name>
</gene>
<dbReference type="PANTHER" id="PTHR42855:SF2">
    <property type="entry name" value="DRUG RESISTANCE ABC TRANSPORTER,ATP-BINDING PROTEIN"/>
    <property type="match status" value="1"/>
</dbReference>
<comment type="caution">
    <text evidence="6">The sequence shown here is derived from an EMBL/GenBank/DDBJ whole genome shotgun (WGS) entry which is preliminary data.</text>
</comment>
<dbReference type="Proteomes" id="UP000075806">
    <property type="component" value="Unassembled WGS sequence"/>
</dbReference>
<evidence type="ECO:0000256" key="2">
    <source>
        <dbReference type="ARBA" id="ARBA00022840"/>
    </source>
</evidence>
<feature type="region of interest" description="Disordered" evidence="4">
    <location>
        <begin position="544"/>
        <end position="565"/>
    </location>
</feature>
<dbReference type="PROSITE" id="PS00211">
    <property type="entry name" value="ABC_TRANSPORTER_1"/>
    <property type="match status" value="2"/>
</dbReference>
<reference evidence="6" key="1">
    <citation type="submission" date="2016-02" db="EMBL/GenBank/DDBJ databases">
        <title>Genome sequence of Bacillus trypoxylicola KCTC 13244(T).</title>
        <authorList>
            <person name="Jeong H."/>
            <person name="Park S.-H."/>
            <person name="Choi S.-K."/>
        </authorList>
    </citation>
    <scope>NUCLEOTIDE SEQUENCE [LARGE SCALE GENOMIC DNA]</scope>
    <source>
        <strain evidence="6">KCTC 13244</strain>
    </source>
</reference>
<dbReference type="EMBL" id="LTAO01000036">
    <property type="protein sequence ID" value="KYG27640.1"/>
    <property type="molecule type" value="Genomic_DNA"/>
</dbReference>
<dbReference type="Gene3D" id="3.40.50.300">
    <property type="entry name" value="P-loop containing nucleotide triphosphate hydrolases"/>
    <property type="match status" value="2"/>
</dbReference>
<accession>A0A161P9C2</accession>
<keyword evidence="2 6" id="KW-0067">ATP-binding</keyword>
<dbReference type="STRING" id="519424.AZF04_10635"/>
<keyword evidence="3" id="KW-0175">Coiled coil</keyword>
<evidence type="ECO:0000256" key="4">
    <source>
        <dbReference type="SAM" id="MobiDB-lite"/>
    </source>
</evidence>
<name>A0A161P9C2_9BACI</name>
<feature type="domain" description="ABC transporter" evidence="5">
    <location>
        <begin position="8"/>
        <end position="262"/>
    </location>
</feature>
<dbReference type="InterPro" id="IPR051309">
    <property type="entry name" value="ABCF_ATPase"/>
</dbReference>
<dbReference type="InterPro" id="IPR003593">
    <property type="entry name" value="AAA+_ATPase"/>
</dbReference>
<dbReference type="InterPro" id="IPR003439">
    <property type="entry name" value="ABC_transporter-like_ATP-bd"/>
</dbReference>
<keyword evidence="7" id="KW-1185">Reference proteome</keyword>
<feature type="domain" description="ABC transporter" evidence="5">
    <location>
        <begin position="338"/>
        <end position="550"/>
    </location>
</feature>